<name>A0AAF0YAP1_9TREE</name>
<dbReference type="GO" id="GO:0008440">
    <property type="term" value="F:inositol-1,4,5-trisphosphate 3-kinase activity"/>
    <property type="evidence" value="ECO:0007669"/>
    <property type="project" value="TreeGrafter"/>
</dbReference>
<feature type="compositionally biased region" description="Polar residues" evidence="5">
    <location>
        <begin position="605"/>
        <end position="617"/>
    </location>
</feature>
<feature type="compositionally biased region" description="Basic and acidic residues" evidence="5">
    <location>
        <begin position="242"/>
        <end position="251"/>
    </location>
</feature>
<evidence type="ECO:0000256" key="4">
    <source>
        <dbReference type="RuleBase" id="RU363090"/>
    </source>
</evidence>
<evidence type="ECO:0000313" key="7">
    <source>
        <dbReference type="Proteomes" id="UP000827549"/>
    </source>
</evidence>
<dbReference type="PANTHER" id="PTHR12400:SF21">
    <property type="entry name" value="KINASE"/>
    <property type="match status" value="1"/>
</dbReference>
<keyword evidence="2 4" id="KW-0808">Transferase</keyword>
<dbReference type="RefSeq" id="XP_062629309.1">
    <property type="nucleotide sequence ID" value="XM_062773325.1"/>
</dbReference>
<feature type="compositionally biased region" description="Polar residues" evidence="5">
    <location>
        <begin position="534"/>
        <end position="548"/>
    </location>
</feature>
<feature type="region of interest" description="Disordered" evidence="5">
    <location>
        <begin position="219"/>
        <end position="378"/>
    </location>
</feature>
<proteinExistence type="inferred from homology"/>
<comment type="similarity">
    <text evidence="1 4">Belongs to the inositol phosphokinase (IPK) family.</text>
</comment>
<dbReference type="InterPro" id="IPR005522">
    <property type="entry name" value="IPK"/>
</dbReference>
<dbReference type="Pfam" id="PF03770">
    <property type="entry name" value="IPK"/>
    <property type="match status" value="1"/>
</dbReference>
<feature type="region of interest" description="Disordered" evidence="5">
    <location>
        <begin position="1"/>
        <end position="131"/>
    </location>
</feature>
<feature type="compositionally biased region" description="Gly residues" evidence="5">
    <location>
        <begin position="562"/>
        <end position="571"/>
    </location>
</feature>
<dbReference type="GeneID" id="87809985"/>
<feature type="compositionally biased region" description="Basic and acidic residues" evidence="5">
    <location>
        <begin position="70"/>
        <end position="87"/>
    </location>
</feature>
<evidence type="ECO:0000256" key="1">
    <source>
        <dbReference type="ARBA" id="ARBA00007374"/>
    </source>
</evidence>
<dbReference type="SUPFAM" id="SSF56104">
    <property type="entry name" value="SAICAR synthase-like"/>
    <property type="match status" value="1"/>
</dbReference>
<dbReference type="GO" id="GO:0032958">
    <property type="term" value="P:inositol phosphate biosynthetic process"/>
    <property type="evidence" value="ECO:0007669"/>
    <property type="project" value="InterPro"/>
</dbReference>
<feature type="compositionally biased region" description="Low complexity" evidence="5">
    <location>
        <begin position="18"/>
        <end position="55"/>
    </location>
</feature>
<evidence type="ECO:0000256" key="3">
    <source>
        <dbReference type="ARBA" id="ARBA00022777"/>
    </source>
</evidence>
<feature type="region of interest" description="Disordered" evidence="5">
    <location>
        <begin position="673"/>
        <end position="806"/>
    </location>
</feature>
<dbReference type="GO" id="GO:0005634">
    <property type="term" value="C:nucleus"/>
    <property type="evidence" value="ECO:0007669"/>
    <property type="project" value="TreeGrafter"/>
</dbReference>
<reference evidence="6" key="1">
    <citation type="submission" date="2023-10" db="EMBL/GenBank/DDBJ databases">
        <authorList>
            <person name="Noh H."/>
        </authorList>
    </citation>
    <scope>NUCLEOTIDE SEQUENCE</scope>
    <source>
        <strain evidence="6">DUCC4014</strain>
    </source>
</reference>
<accession>A0AAF0YAP1</accession>
<keyword evidence="3 4" id="KW-0418">Kinase</keyword>
<evidence type="ECO:0000313" key="6">
    <source>
        <dbReference type="EMBL" id="WOO83283.1"/>
    </source>
</evidence>
<gene>
    <name evidence="6" type="primary">SPCC970.08</name>
    <name evidence="6" type="ORF">LOC62_05G006810</name>
</gene>
<feature type="region of interest" description="Disordered" evidence="5">
    <location>
        <begin position="960"/>
        <end position="1012"/>
    </location>
</feature>
<feature type="compositionally biased region" description="Polar residues" evidence="5">
    <location>
        <begin position="116"/>
        <end position="130"/>
    </location>
</feature>
<dbReference type="GO" id="GO:0005737">
    <property type="term" value="C:cytoplasm"/>
    <property type="evidence" value="ECO:0007669"/>
    <property type="project" value="TreeGrafter"/>
</dbReference>
<feature type="compositionally biased region" description="Low complexity" evidence="5">
    <location>
        <begin position="549"/>
        <end position="561"/>
    </location>
</feature>
<feature type="region of interest" description="Disordered" evidence="5">
    <location>
        <begin position="516"/>
        <end position="571"/>
    </location>
</feature>
<dbReference type="Gene3D" id="3.30.470.160">
    <property type="entry name" value="Inositol polyphosphate kinase"/>
    <property type="match status" value="1"/>
</dbReference>
<keyword evidence="7" id="KW-1185">Reference proteome</keyword>
<protein>
    <recommendedName>
        <fullName evidence="4">Kinase</fullName>
        <ecNumber evidence="4">2.7.-.-</ecNumber>
    </recommendedName>
</protein>
<organism evidence="6 7">
    <name type="scientific">Vanrija pseudolonga</name>
    <dbReference type="NCBI Taxonomy" id="143232"/>
    <lineage>
        <taxon>Eukaryota</taxon>
        <taxon>Fungi</taxon>
        <taxon>Dikarya</taxon>
        <taxon>Basidiomycota</taxon>
        <taxon>Agaricomycotina</taxon>
        <taxon>Tremellomycetes</taxon>
        <taxon>Trichosporonales</taxon>
        <taxon>Trichosporonaceae</taxon>
        <taxon>Vanrija</taxon>
    </lineage>
</organism>
<dbReference type="EMBL" id="CP086718">
    <property type="protein sequence ID" value="WOO83283.1"/>
    <property type="molecule type" value="Genomic_DNA"/>
</dbReference>
<dbReference type="GO" id="GO:0046854">
    <property type="term" value="P:phosphatidylinositol phosphate biosynthetic process"/>
    <property type="evidence" value="ECO:0007669"/>
    <property type="project" value="TreeGrafter"/>
</dbReference>
<dbReference type="PANTHER" id="PTHR12400">
    <property type="entry name" value="INOSITOL POLYPHOSPHATE KINASE"/>
    <property type="match status" value="1"/>
</dbReference>
<feature type="compositionally biased region" description="Acidic residues" evidence="5">
    <location>
        <begin position="680"/>
        <end position="689"/>
    </location>
</feature>
<feature type="region of interest" description="Disordered" evidence="5">
    <location>
        <begin position="592"/>
        <end position="651"/>
    </location>
</feature>
<feature type="compositionally biased region" description="Basic and acidic residues" evidence="5">
    <location>
        <begin position="991"/>
        <end position="1000"/>
    </location>
</feature>
<feature type="region of interest" description="Disordered" evidence="5">
    <location>
        <begin position="447"/>
        <end position="478"/>
    </location>
</feature>
<dbReference type="Proteomes" id="UP000827549">
    <property type="component" value="Chromosome 5"/>
</dbReference>
<evidence type="ECO:0000256" key="5">
    <source>
        <dbReference type="SAM" id="MobiDB-lite"/>
    </source>
</evidence>
<feature type="compositionally biased region" description="Basic and acidic residues" evidence="5">
    <location>
        <begin position="727"/>
        <end position="737"/>
    </location>
</feature>
<dbReference type="InterPro" id="IPR038286">
    <property type="entry name" value="IPK_sf"/>
</dbReference>
<dbReference type="EC" id="2.7.-.-" evidence="4"/>
<sequence length="1134" mass="124482">MHAPRPRQPESVLDKAHAPLTTTTTTHSASPSPDPTFSSLASPIDSIPSPLSPHSAPRSRSYKGKSRANSGRDREHHRGDRDRDREIGSVTISLRPNKAGSGSLDMDAGDAAGNAVASSSRHPTSPSLRSKQYHGFRARANSLRLPSHAAPASSLGNKFFLPHYSTDQKFSLQRDTDAPALRLGGDDLDSTLGDAIRRGANGGEIALPKAALRVLNEAKEDMDRSAMAKQTRKGSIGMGLFKESRKPERKPTGGSGTGAGDDPSRSYLDDVTEEDKVEPGRHSPLVSSPTKGESSSRRASRRSSRDIQHQQHVPPDESTTTETADVRIVSSPRRRSYAHDERAASSLDEEDSGWSSTSPSEDSEIDQFGSETETEEEAMTVPLQPYGHAVGGHSSIYQFTRAAICKPLMSRENIFYEDVERLAPALLPYIPRYLGVMLVNYRRHVRTGTDGSATPAAERDLTLSPIDSHPPTPAHRADMQLRSPDFIDDVAEVPEVSLDFNRHVVPDWLFRSTASLQDRGRGRGRPSADEDDGTQSSLRSPHQNSLQHSSFSPSSSFSRLSLGGGGGAGAGGGDVAASVLSAGSPRLVHVQQQLRDEPATPQPSPSSRQLHHTNSTPAFHRHSSMFDATATSSGMMSPHPAFGGTGSTTVNNKLKDHVFSSILKRLKKRGLHFPRHHDDDADDEHEEDREGSAPPRRSRPAMRHGNTTGDVRRTQSDRNVAAGGNDFARRRRDDSTERGLFSMDDDEPLSMHSKRVPTVRPQLVEDIDPLDSRHPAPSPPRPAPSITSPRGSIVPRSPSLQASNGGDDVTRQELFIFMEDLTGRLKKPCVLDLKMGTRQYGYDATPLKQISQRKKCDATTSRTLGVRMCGMQVWNNATQQFTSKNKYRGRELKTADFPRVLGKFLSDGDDVLADHIPFLMQKMYNLAAILSTLNSFRFYGCSLLLIYDGDKEIQQHFAKHVHRAPHERSGSLFSGLPQRRMSMTTGSRRSRSADVPDDKQQAQAQHHHHHRKVRGEIVVRIVDFAHTTTGQDILFPYPKGVKDPPDMGKGYLPLFDEASGLALARFPPVHFKEPDLGFIFGIRSVVGALQEIYAGAMEQRRARGLSVATLPEFDHADIFDKLFPPGFDMGYLST</sequence>
<evidence type="ECO:0000256" key="2">
    <source>
        <dbReference type="ARBA" id="ARBA00022679"/>
    </source>
</evidence>
<dbReference type="AlphaFoldDB" id="A0AAF0YAP1"/>
<dbReference type="GO" id="GO:0000824">
    <property type="term" value="F:inositol-1,4,5,6-tetrakisphosphate 3-kinase activity"/>
    <property type="evidence" value="ECO:0007669"/>
    <property type="project" value="TreeGrafter"/>
</dbReference>